<dbReference type="AlphaFoldDB" id="A0A218WAV7"/>
<feature type="compositionally biased region" description="Basic and acidic residues" evidence="2">
    <location>
        <begin position="127"/>
        <end position="142"/>
    </location>
</feature>
<name>A0A218WAV7_PUNGR</name>
<dbReference type="InterPro" id="IPR004883">
    <property type="entry name" value="LOB"/>
</dbReference>
<gene>
    <name evidence="4" type="ORF">CDL15_Pgr025625</name>
</gene>
<dbReference type="PROSITE" id="PS50891">
    <property type="entry name" value="LOB"/>
    <property type="match status" value="1"/>
</dbReference>
<feature type="region of interest" description="Disordered" evidence="2">
    <location>
        <begin position="95"/>
        <end position="142"/>
    </location>
</feature>
<accession>A0A218WAV7</accession>
<evidence type="ECO:0000313" key="4">
    <source>
        <dbReference type="EMBL" id="OWM69776.1"/>
    </source>
</evidence>
<feature type="domain" description="LOB" evidence="3">
    <location>
        <begin position="1"/>
        <end position="44"/>
    </location>
</feature>
<comment type="caution">
    <text evidence="4">The sequence shown here is derived from an EMBL/GenBank/DDBJ whole genome shotgun (WGS) entry which is preliminary data.</text>
</comment>
<sequence>MTSIIYEVNGRAEDSVYGCYGTLIKLQQQVARAEQELKAINSWIASFRRSSEQPDDHDHRYHPLSLPSNFWVYTHGRDIVNQADAAASLEIMKSSMVNQQSRSQDRESSMVNEQPYRRNLEASMVNERTHRSNLDPVIDERP</sequence>
<comment type="similarity">
    <text evidence="1">Belongs to the LOB domain-containing protein family.</text>
</comment>
<protein>
    <recommendedName>
        <fullName evidence="3">LOB domain-containing protein</fullName>
    </recommendedName>
</protein>
<evidence type="ECO:0000259" key="3">
    <source>
        <dbReference type="PROSITE" id="PS50891"/>
    </source>
</evidence>
<organism evidence="4 5">
    <name type="scientific">Punica granatum</name>
    <name type="common">Pomegranate</name>
    <dbReference type="NCBI Taxonomy" id="22663"/>
    <lineage>
        <taxon>Eukaryota</taxon>
        <taxon>Viridiplantae</taxon>
        <taxon>Streptophyta</taxon>
        <taxon>Embryophyta</taxon>
        <taxon>Tracheophyta</taxon>
        <taxon>Spermatophyta</taxon>
        <taxon>Magnoliopsida</taxon>
        <taxon>eudicotyledons</taxon>
        <taxon>Gunneridae</taxon>
        <taxon>Pentapetalae</taxon>
        <taxon>rosids</taxon>
        <taxon>malvids</taxon>
        <taxon>Myrtales</taxon>
        <taxon>Lythraceae</taxon>
        <taxon>Punica</taxon>
    </lineage>
</organism>
<evidence type="ECO:0000313" key="5">
    <source>
        <dbReference type="Proteomes" id="UP000197138"/>
    </source>
</evidence>
<reference evidence="5" key="1">
    <citation type="journal article" date="2017" name="Plant J.">
        <title>The pomegranate (Punica granatum L.) genome and the genomics of punicalagin biosynthesis.</title>
        <authorList>
            <person name="Qin G."/>
            <person name="Xu C."/>
            <person name="Ming R."/>
            <person name="Tang H."/>
            <person name="Guyot R."/>
            <person name="Kramer E.M."/>
            <person name="Hu Y."/>
            <person name="Yi X."/>
            <person name="Qi Y."/>
            <person name="Xu X."/>
            <person name="Gao Z."/>
            <person name="Pan H."/>
            <person name="Jian J."/>
            <person name="Tian Y."/>
            <person name="Yue Z."/>
            <person name="Xu Y."/>
        </authorList>
    </citation>
    <scope>NUCLEOTIDE SEQUENCE [LARGE SCALE GENOMIC DNA]</scope>
    <source>
        <strain evidence="5">cv. Dabenzi</strain>
    </source>
</reference>
<evidence type="ECO:0000256" key="1">
    <source>
        <dbReference type="ARBA" id="ARBA00005474"/>
    </source>
</evidence>
<proteinExistence type="inferred from homology"/>
<dbReference type="Proteomes" id="UP000197138">
    <property type="component" value="Unassembled WGS sequence"/>
</dbReference>
<evidence type="ECO:0000256" key="2">
    <source>
        <dbReference type="SAM" id="MobiDB-lite"/>
    </source>
</evidence>
<dbReference type="EMBL" id="MTKT01004810">
    <property type="protein sequence ID" value="OWM69776.1"/>
    <property type="molecule type" value="Genomic_DNA"/>
</dbReference>
<dbReference type="Pfam" id="PF03195">
    <property type="entry name" value="LOB"/>
    <property type="match status" value="1"/>
</dbReference>